<keyword evidence="2 3" id="KW-0732">Signal</keyword>
<organism evidence="4 5">
    <name type="scientific">Methylobacterium gossipiicola</name>
    <dbReference type="NCBI Taxonomy" id="582675"/>
    <lineage>
        <taxon>Bacteria</taxon>
        <taxon>Pseudomonadati</taxon>
        <taxon>Pseudomonadota</taxon>
        <taxon>Alphaproteobacteria</taxon>
        <taxon>Hyphomicrobiales</taxon>
        <taxon>Methylobacteriaceae</taxon>
        <taxon>Methylobacterium</taxon>
    </lineage>
</organism>
<accession>A0A1I2WWF7</accession>
<proteinExistence type="inferred from homology"/>
<feature type="signal peptide" evidence="3">
    <location>
        <begin position="1"/>
        <end position="29"/>
    </location>
</feature>
<sequence length="189" mass="20199">MTARFMLPRFLPSLALAGLLVTGGSAALAKEIPIGPHVVENGLEVAAVYLQPIEMDPPDMMRPAATSDLHLEADIRAAKDNRNGFAEGDWVPSLAVSFELTKLEGDAATGPKVTGTLMPMVANDGPHYGDNVKLSGPGRYRLKLTVAPPGANQHFGRHVDKETGVAEWFKPFDVTQDFTFAGIGKKGAY</sequence>
<dbReference type="Proteomes" id="UP000199229">
    <property type="component" value="Unassembled WGS sequence"/>
</dbReference>
<dbReference type="InterPro" id="IPR038482">
    <property type="entry name" value="Tp34-type_sf"/>
</dbReference>
<comment type="similarity">
    <text evidence="1">Belongs to the UPF0423 family.</text>
</comment>
<feature type="chain" id="PRO_5011693109" evidence="3">
    <location>
        <begin position="30"/>
        <end position="189"/>
    </location>
</feature>
<dbReference type="Gene3D" id="2.60.40.2480">
    <property type="entry name" value="Periplasmic metal-binding protein Tp34-type"/>
    <property type="match status" value="1"/>
</dbReference>
<reference evidence="5" key="1">
    <citation type="submission" date="2016-10" db="EMBL/GenBank/DDBJ databases">
        <authorList>
            <person name="Varghese N."/>
            <person name="Submissions S."/>
        </authorList>
    </citation>
    <scope>NUCLEOTIDE SEQUENCE [LARGE SCALE GENOMIC DNA]</scope>
    <source>
        <strain evidence="5">Gh-105</strain>
    </source>
</reference>
<dbReference type="AlphaFoldDB" id="A0A1I2WWF7"/>
<evidence type="ECO:0000256" key="1">
    <source>
        <dbReference type="ARBA" id="ARBA00010013"/>
    </source>
</evidence>
<dbReference type="EMBL" id="FOPM01000028">
    <property type="protein sequence ID" value="SFH05650.1"/>
    <property type="molecule type" value="Genomic_DNA"/>
</dbReference>
<evidence type="ECO:0000256" key="3">
    <source>
        <dbReference type="SAM" id="SignalP"/>
    </source>
</evidence>
<name>A0A1I2WWF7_9HYPH</name>
<dbReference type="PIRSF" id="PIRSF017018">
    <property type="entry name" value="Tp34"/>
    <property type="match status" value="1"/>
</dbReference>
<dbReference type="STRING" id="582675.SAMN05192565_12816"/>
<evidence type="ECO:0000313" key="5">
    <source>
        <dbReference type="Proteomes" id="UP000199229"/>
    </source>
</evidence>
<dbReference type="Pfam" id="PF10634">
    <property type="entry name" value="Iron_transport"/>
    <property type="match status" value="1"/>
</dbReference>
<gene>
    <name evidence="4" type="ORF">SAMN05192565_12816</name>
</gene>
<protein>
    <submittedName>
        <fullName evidence="4">Uncharacterized protein</fullName>
    </submittedName>
</protein>
<evidence type="ECO:0000256" key="2">
    <source>
        <dbReference type="ARBA" id="ARBA00022729"/>
    </source>
</evidence>
<evidence type="ECO:0000313" key="4">
    <source>
        <dbReference type="EMBL" id="SFH05650.1"/>
    </source>
</evidence>
<keyword evidence="5" id="KW-1185">Reference proteome</keyword>
<dbReference type="InterPro" id="IPR018470">
    <property type="entry name" value="Metal-bd_Tp34-typ"/>
</dbReference>